<keyword evidence="2" id="KW-1185">Reference proteome</keyword>
<dbReference type="AlphaFoldDB" id="A0AAP0PRQ0"/>
<dbReference type="Proteomes" id="UP001420932">
    <property type="component" value="Unassembled WGS sequence"/>
</dbReference>
<protein>
    <submittedName>
        <fullName evidence="1">Uncharacterized protein</fullName>
    </submittedName>
</protein>
<dbReference type="EMBL" id="JBBNAF010000004">
    <property type="protein sequence ID" value="KAK9152050.1"/>
    <property type="molecule type" value="Genomic_DNA"/>
</dbReference>
<reference evidence="1 2" key="1">
    <citation type="submission" date="2024-01" db="EMBL/GenBank/DDBJ databases">
        <title>Genome assemblies of Stephania.</title>
        <authorList>
            <person name="Yang L."/>
        </authorList>
    </citation>
    <scope>NUCLEOTIDE SEQUENCE [LARGE SCALE GENOMIC DNA]</scope>
    <source>
        <strain evidence="1">YNDBR</strain>
        <tissue evidence="1">Leaf</tissue>
    </source>
</reference>
<gene>
    <name evidence="1" type="ORF">Syun_010359</name>
</gene>
<proteinExistence type="predicted"/>
<sequence>MHLRLEKKKGSYYLFSRLGSLAILLLFGPNAFSPILFIFLFLFFCVLDARLKPLA</sequence>
<evidence type="ECO:0000313" key="1">
    <source>
        <dbReference type="EMBL" id="KAK9152050.1"/>
    </source>
</evidence>
<name>A0AAP0PRQ0_9MAGN</name>
<comment type="caution">
    <text evidence="1">The sequence shown here is derived from an EMBL/GenBank/DDBJ whole genome shotgun (WGS) entry which is preliminary data.</text>
</comment>
<evidence type="ECO:0000313" key="2">
    <source>
        <dbReference type="Proteomes" id="UP001420932"/>
    </source>
</evidence>
<accession>A0AAP0PRQ0</accession>
<organism evidence="1 2">
    <name type="scientific">Stephania yunnanensis</name>
    <dbReference type="NCBI Taxonomy" id="152371"/>
    <lineage>
        <taxon>Eukaryota</taxon>
        <taxon>Viridiplantae</taxon>
        <taxon>Streptophyta</taxon>
        <taxon>Embryophyta</taxon>
        <taxon>Tracheophyta</taxon>
        <taxon>Spermatophyta</taxon>
        <taxon>Magnoliopsida</taxon>
        <taxon>Ranunculales</taxon>
        <taxon>Menispermaceae</taxon>
        <taxon>Menispermoideae</taxon>
        <taxon>Cissampelideae</taxon>
        <taxon>Stephania</taxon>
    </lineage>
</organism>